<dbReference type="Pfam" id="PF03781">
    <property type="entry name" value="FGE-sulfatase"/>
    <property type="match status" value="1"/>
</dbReference>
<proteinExistence type="predicted"/>
<reference evidence="2" key="2">
    <citation type="journal article" date="2021" name="Microbiol. Resour. Announc.">
        <title>Complete Genome Sequences of Three Human Oral Treponema parvum Isolates.</title>
        <authorList>
            <person name="Zeng H."/>
            <person name="Watt R.M."/>
        </authorList>
    </citation>
    <scope>NUCLEOTIDE SEQUENCE</scope>
    <source>
        <strain evidence="2">ATCC 700773</strain>
    </source>
</reference>
<dbReference type="Proteomes" id="UP000671995">
    <property type="component" value="Chromosome"/>
</dbReference>
<dbReference type="InterPro" id="IPR042095">
    <property type="entry name" value="SUMF_sf"/>
</dbReference>
<evidence type="ECO:0000313" key="2">
    <source>
        <dbReference type="EMBL" id="QTQ12593.1"/>
    </source>
</evidence>
<dbReference type="EMBL" id="CP054257">
    <property type="protein sequence ID" value="QTQ12593.1"/>
    <property type="molecule type" value="Genomic_DNA"/>
</dbReference>
<dbReference type="SUPFAM" id="SSF56436">
    <property type="entry name" value="C-type lectin-like"/>
    <property type="match status" value="1"/>
</dbReference>
<dbReference type="GO" id="GO:0120147">
    <property type="term" value="F:formylglycine-generating oxidase activity"/>
    <property type="evidence" value="ECO:0007669"/>
    <property type="project" value="TreeGrafter"/>
</dbReference>
<dbReference type="PANTHER" id="PTHR23150">
    <property type="entry name" value="SULFATASE MODIFYING FACTOR 1, 2"/>
    <property type="match status" value="1"/>
</dbReference>
<dbReference type="PANTHER" id="PTHR23150:SF19">
    <property type="entry name" value="FORMYLGLYCINE-GENERATING ENZYME"/>
    <property type="match status" value="1"/>
</dbReference>
<dbReference type="InterPro" id="IPR016187">
    <property type="entry name" value="CTDL_fold"/>
</dbReference>
<dbReference type="InterPro" id="IPR005532">
    <property type="entry name" value="SUMF_dom"/>
</dbReference>
<dbReference type="Gene3D" id="3.90.1580.10">
    <property type="entry name" value="paralog of FGE (formylglycine-generating enzyme)"/>
    <property type="match status" value="1"/>
</dbReference>
<feature type="domain" description="Sulfatase-modifying factor enzyme-like" evidence="1">
    <location>
        <begin position="1"/>
        <end position="227"/>
    </location>
</feature>
<evidence type="ECO:0000259" key="1">
    <source>
        <dbReference type="Pfam" id="PF03781"/>
    </source>
</evidence>
<sequence>MSDHEVTREEYKNVMESLPNDMAKAYDKTGNELTGDDAGKNSVTGVNWYDAIVYCNKLSIKQRLTPCYTISNSTNPDDWGAVPTTSGNATWNAVTCDFAADGYRLPTEAEWEWAARGGENYTYAGSNDINEVAWYDSNTGKNGTREVNVRKANGYGLYDMSGNAGEWCWDWYGTISDTTPYIGSSSGSYRCRRGGHWYVGANDAKVSERSNNNPQNRTRYYGFRLVRNAD</sequence>
<name>A0A975F1F2_9SPIR</name>
<reference evidence="2" key="1">
    <citation type="submission" date="2020-05" db="EMBL/GenBank/DDBJ databases">
        <authorList>
            <person name="Zeng H."/>
            <person name="Chan Y.K."/>
            <person name="Watt R.M."/>
        </authorList>
    </citation>
    <scope>NUCLEOTIDE SEQUENCE</scope>
    <source>
        <strain evidence="2">ATCC 700773</strain>
    </source>
</reference>
<dbReference type="AlphaFoldDB" id="A0A975F1F2"/>
<accession>A0A975F1F2</accession>
<gene>
    <name evidence="2" type="ORF">HRI96_10525</name>
</gene>
<evidence type="ECO:0000313" key="3">
    <source>
        <dbReference type="Proteomes" id="UP000671995"/>
    </source>
</evidence>
<dbReference type="InterPro" id="IPR051043">
    <property type="entry name" value="Sulfatase_Mod_Factor_Kinase"/>
</dbReference>
<protein>
    <submittedName>
        <fullName evidence="2">SUMF1/EgtB/PvdO family nonheme iron enzyme</fullName>
    </submittedName>
</protein>
<organism evidence="2 3">
    <name type="scientific">Treponema parvum</name>
    <dbReference type="NCBI Taxonomy" id="138851"/>
    <lineage>
        <taxon>Bacteria</taxon>
        <taxon>Pseudomonadati</taxon>
        <taxon>Spirochaetota</taxon>
        <taxon>Spirochaetia</taxon>
        <taxon>Spirochaetales</taxon>
        <taxon>Treponemataceae</taxon>
        <taxon>Treponema</taxon>
    </lineage>
</organism>